<accession>A0AAD2CGD8</accession>
<dbReference type="Proteomes" id="UP001295423">
    <property type="component" value="Unassembled WGS sequence"/>
</dbReference>
<dbReference type="SUPFAM" id="SSF48371">
    <property type="entry name" value="ARM repeat"/>
    <property type="match status" value="1"/>
</dbReference>
<gene>
    <name evidence="2" type="ORF">CYCCA115_LOCUS3654</name>
</gene>
<proteinExistence type="predicted"/>
<sequence>MDKADAEKNSVSLSGGSGTTEADAFAANLNFPATYEVANLSPLRDNHSAYPSVAKTCLQLNQYAMNGSSSSMEDTNSVQSSSLFHDASFVNTMGAEDGAFAALIECIQTHDDRRAKIVACKTLALIARAAYARIRHSPRLFALRESTNTRLEDEVGTDVPMALASVALEDPDDGVAAAALNALGIMTLSSSSIPGSMVEDELLREVMSIVHGRPSPHSPSLGVLQDQESNLPQLELQARIYDNVMAPRLMQLVGRVTTFDTSNHVRIVLPVLTASLVHLSKTSPPVLYGMDRTTYAKRWIEYDFVNLVNEMVDVLLLPTMMNSYEAQLALAASMSAIRLIGACPHAPWVPETSHWSIVVLKEQAGSADNEEAKLTALASLLVCSRAVPLPERLSTLEFVFSLLLSLRSTSIAPYGVNSPGLMLEFGGIRHYRRPTRVAFLTEVALSFFVDGAVDSSNSRSLALESFLRSNLVSIPINELARDGDIIQPGEEIVAAFCSVAIETGRKFRSLDGGTSVSGEKFHEWVCMSLALLKAFLPCVTWQDSSPVFMEEELNVLVAAQTNYVGLFMDLLHSSGLLKSKSVSLKMSPSASPPNMLWDQLEEAATFLSKHEPIAPLSSTELELLYAIITEITGKELRGRGVVSHHMRLFLLSFSVDQWIQTQHLSLNAGQKDLKDKMAKDLLQALSPRRIFGKLVESNKSQIDQYSKKKKESYKKYAQETITVCVALIENLALFVCNYKGKFGKSPETTSILNHAIASLQGKSDAESDAPVLPVCKAAIDRIQTAVQSSRSLQDGPSFSLLIPPGPLKRRPVVTASRSQQSDDAYNVGYLMQLTRQIVATRIDSCLLSFPSVYPFPAAARKQNWLRLNLPPLPSSRNPKLPVTRDSEYSWGSQVRSLSGGSDAAAVALSHSMRRILRYDGEEEFRFIVSMRVHNITAVVVPDGVRLELGIHHENAATSADAMDAVSQDVYHALAESNADPFGESSLTSATALYKPELKSGEHITWEVALDVLPMTGSITINPSIVFRSMEQEPTHASWIGGENKDDIGDGENSSTGKGVKGSRSKKQKGSLKEHLCIPCEPILLSPMIGLQPCPFVFFRDGSGDVDSFRFLWSRVPYQVPPMKVGGVNDTASTPHNGSRLAAISTLRFRGEAIPGGLVTKLWAFMSLGGKRALFVMAESEDDKTIHIRGDDKSLLSCLVGTKKARCAVAAALEPGSQPLEV</sequence>
<evidence type="ECO:0000313" key="2">
    <source>
        <dbReference type="EMBL" id="CAJ1934234.1"/>
    </source>
</evidence>
<feature type="region of interest" description="Disordered" evidence="1">
    <location>
        <begin position="1036"/>
        <end position="1066"/>
    </location>
</feature>
<reference evidence="2" key="1">
    <citation type="submission" date="2023-08" db="EMBL/GenBank/DDBJ databases">
        <authorList>
            <person name="Audoor S."/>
            <person name="Bilcke G."/>
        </authorList>
    </citation>
    <scope>NUCLEOTIDE SEQUENCE</scope>
</reference>
<protein>
    <submittedName>
        <fullName evidence="2">Uncharacterized protein</fullName>
    </submittedName>
</protein>
<name>A0AAD2CGD8_9STRA</name>
<dbReference type="InterPro" id="IPR016024">
    <property type="entry name" value="ARM-type_fold"/>
</dbReference>
<keyword evidence="3" id="KW-1185">Reference proteome</keyword>
<evidence type="ECO:0000313" key="3">
    <source>
        <dbReference type="Proteomes" id="UP001295423"/>
    </source>
</evidence>
<dbReference type="AlphaFoldDB" id="A0AAD2CGD8"/>
<organism evidence="2 3">
    <name type="scientific">Cylindrotheca closterium</name>
    <dbReference type="NCBI Taxonomy" id="2856"/>
    <lineage>
        <taxon>Eukaryota</taxon>
        <taxon>Sar</taxon>
        <taxon>Stramenopiles</taxon>
        <taxon>Ochrophyta</taxon>
        <taxon>Bacillariophyta</taxon>
        <taxon>Bacillariophyceae</taxon>
        <taxon>Bacillariophycidae</taxon>
        <taxon>Bacillariales</taxon>
        <taxon>Bacillariaceae</taxon>
        <taxon>Cylindrotheca</taxon>
    </lineage>
</organism>
<comment type="caution">
    <text evidence="2">The sequence shown here is derived from an EMBL/GenBank/DDBJ whole genome shotgun (WGS) entry which is preliminary data.</text>
</comment>
<dbReference type="EMBL" id="CAKOGP040000335">
    <property type="protein sequence ID" value="CAJ1934234.1"/>
    <property type="molecule type" value="Genomic_DNA"/>
</dbReference>
<evidence type="ECO:0000256" key="1">
    <source>
        <dbReference type="SAM" id="MobiDB-lite"/>
    </source>
</evidence>